<evidence type="ECO:0008006" key="3">
    <source>
        <dbReference type="Google" id="ProtNLM"/>
    </source>
</evidence>
<dbReference type="AlphaFoldDB" id="A0A506TZ20"/>
<dbReference type="EMBL" id="VHLG01000018">
    <property type="protein sequence ID" value="TPW27332.1"/>
    <property type="molecule type" value="Genomic_DNA"/>
</dbReference>
<evidence type="ECO:0000313" key="2">
    <source>
        <dbReference type="Proteomes" id="UP000318801"/>
    </source>
</evidence>
<accession>A0A506TZ20</accession>
<dbReference type="SUPFAM" id="SSF48452">
    <property type="entry name" value="TPR-like"/>
    <property type="match status" value="1"/>
</dbReference>
<comment type="caution">
    <text evidence="1">The sequence shown here is derived from an EMBL/GenBank/DDBJ whole genome shotgun (WGS) entry which is preliminary data.</text>
</comment>
<protein>
    <recommendedName>
        <fullName evidence="3">Tetratricopeptide repeat protein</fullName>
    </recommendedName>
</protein>
<proteinExistence type="predicted"/>
<dbReference type="InterPro" id="IPR011990">
    <property type="entry name" value="TPR-like_helical_dom_sf"/>
</dbReference>
<reference evidence="1 2" key="1">
    <citation type="submission" date="2019-06" db="EMBL/GenBank/DDBJ databases">
        <authorList>
            <person name="Li M."/>
        </authorList>
    </citation>
    <scope>NUCLEOTIDE SEQUENCE [LARGE SCALE GENOMIC DNA]</scope>
    <source>
        <strain evidence="1 2">BGMRC2036</strain>
    </source>
</reference>
<dbReference type="Gene3D" id="1.25.40.10">
    <property type="entry name" value="Tetratricopeptide repeat domain"/>
    <property type="match status" value="1"/>
</dbReference>
<gene>
    <name evidence="1" type="ORF">FJU08_20200</name>
</gene>
<organism evidence="1 2">
    <name type="scientific">Martelella alba</name>
    <dbReference type="NCBI Taxonomy" id="2590451"/>
    <lineage>
        <taxon>Bacteria</taxon>
        <taxon>Pseudomonadati</taxon>
        <taxon>Pseudomonadota</taxon>
        <taxon>Alphaproteobacteria</taxon>
        <taxon>Hyphomicrobiales</taxon>
        <taxon>Aurantimonadaceae</taxon>
        <taxon>Martelella</taxon>
    </lineage>
</organism>
<name>A0A506TZ20_9HYPH</name>
<dbReference type="RefSeq" id="WP_141150868.1">
    <property type="nucleotide sequence ID" value="NZ_VHLG01000018.1"/>
</dbReference>
<keyword evidence="2" id="KW-1185">Reference proteome</keyword>
<dbReference type="OrthoDB" id="9809392at2"/>
<evidence type="ECO:0000313" key="1">
    <source>
        <dbReference type="EMBL" id="TPW27332.1"/>
    </source>
</evidence>
<sequence length="382" mass="42798">MNAFDRQAAQRALADADRALMSRDFATALGGYDQVFAMGLESWPMHVNAAQCHKRLGDLESAFRHFDRAFEIRRRPHDWAQKRPPAAPAAREPVNTVFVANLREQLAYIADHGGIDWFSPAIAEELGSVERLLSEFYGPTGSGAIEAGTDWVRALLTLAPCRPAYQADMPLLSPDMRIEEVPLSGDDRFYIIDNLFAPKALERLLDQLLRSTIWFDARAQRSYLGAHLHDGLATPFMLDVARTLRDVVERLVGPVVVAQLWAFRYLTNSKGIDIHADQGDWNLNVWPVSADNLLDNGDQGGMTIYDLRIGEDVPFDQYNSQPELNRSRIEKAKAASHIVPYRGNRAVVFPSKYLHKTNAAVFSDTFTGRRINVTLMADTISS</sequence>
<dbReference type="Proteomes" id="UP000318801">
    <property type="component" value="Unassembled WGS sequence"/>
</dbReference>